<dbReference type="PRINTS" id="PR00700">
    <property type="entry name" value="PRTYPHPHTASE"/>
</dbReference>
<evidence type="ECO:0000256" key="1">
    <source>
        <dbReference type="ARBA" id="ARBA00013064"/>
    </source>
</evidence>
<dbReference type="EC" id="3.1.3.48" evidence="1"/>
<comment type="caution">
    <text evidence="5">The sequence shown here is derived from an EMBL/GenBank/DDBJ whole genome shotgun (WGS) entry which is preliminary data.</text>
</comment>
<dbReference type="InterPro" id="IPR029021">
    <property type="entry name" value="Prot-tyrosine_phosphatase-like"/>
</dbReference>
<proteinExistence type="predicted"/>
<evidence type="ECO:0000256" key="2">
    <source>
        <dbReference type="ARBA" id="ARBA00022912"/>
    </source>
</evidence>
<dbReference type="PANTHER" id="PTHR19134:SF430">
    <property type="entry name" value="RECEPTOR-TYPE TYROSINE-PROTEIN PHOSPHATASE DELTA"/>
    <property type="match status" value="1"/>
</dbReference>
<accession>A0AAD3N7S1</accession>
<dbReference type="EMBL" id="BRZM01000092">
    <property type="protein sequence ID" value="GLD66396.1"/>
    <property type="molecule type" value="Genomic_DNA"/>
</dbReference>
<sequence length="126" mass="14479">MHVVAVNIILHTIHWVILSSIEGVPGSDYINANYIDGYRRQNAYIATQGSLPETFGDFWRMVWEQHTANIIMMTKLEEKSRVKCDQYWPTRGTETYGLIQVTLLDTVELATYSVRTFALYKSGSNE</sequence>
<organism evidence="5 6">
    <name type="scientific">Lates japonicus</name>
    <name type="common">Japanese lates</name>
    <dbReference type="NCBI Taxonomy" id="270547"/>
    <lineage>
        <taxon>Eukaryota</taxon>
        <taxon>Metazoa</taxon>
        <taxon>Chordata</taxon>
        <taxon>Craniata</taxon>
        <taxon>Vertebrata</taxon>
        <taxon>Euteleostomi</taxon>
        <taxon>Actinopterygii</taxon>
        <taxon>Neopterygii</taxon>
        <taxon>Teleostei</taxon>
        <taxon>Neoteleostei</taxon>
        <taxon>Acanthomorphata</taxon>
        <taxon>Carangaria</taxon>
        <taxon>Carangaria incertae sedis</taxon>
        <taxon>Centropomidae</taxon>
        <taxon>Lates</taxon>
    </lineage>
</organism>
<keyword evidence="6" id="KW-1185">Reference proteome</keyword>
<feature type="non-terminal residue" evidence="5">
    <location>
        <position position="1"/>
    </location>
</feature>
<gene>
    <name evidence="5" type="ORF">AKAME5_001779000</name>
</gene>
<name>A0AAD3N7S1_LATJO</name>
<evidence type="ECO:0000313" key="5">
    <source>
        <dbReference type="EMBL" id="GLD66396.1"/>
    </source>
</evidence>
<dbReference type="SMART" id="SM00194">
    <property type="entry name" value="PTPc"/>
    <property type="match status" value="1"/>
</dbReference>
<dbReference type="InterPro" id="IPR000242">
    <property type="entry name" value="PTP_cat"/>
</dbReference>
<dbReference type="Pfam" id="PF00102">
    <property type="entry name" value="Y_phosphatase"/>
    <property type="match status" value="1"/>
</dbReference>
<feature type="signal peptide" evidence="3">
    <location>
        <begin position="1"/>
        <end position="26"/>
    </location>
</feature>
<protein>
    <recommendedName>
        <fullName evidence="1">protein-tyrosine-phosphatase</fullName>
        <ecNumber evidence="1">3.1.3.48</ecNumber>
    </recommendedName>
</protein>
<dbReference type="InterPro" id="IPR050348">
    <property type="entry name" value="Protein-Tyr_Phosphatase"/>
</dbReference>
<dbReference type="AlphaFoldDB" id="A0AAD3N7S1"/>
<feature type="domain" description="Tyrosine-protein phosphatase" evidence="4">
    <location>
        <begin position="7"/>
        <end position="126"/>
    </location>
</feature>
<dbReference type="PANTHER" id="PTHR19134">
    <property type="entry name" value="RECEPTOR-TYPE TYROSINE-PROTEIN PHOSPHATASE"/>
    <property type="match status" value="1"/>
</dbReference>
<dbReference type="GO" id="GO:0099560">
    <property type="term" value="P:synaptic membrane adhesion"/>
    <property type="evidence" value="ECO:0007669"/>
    <property type="project" value="TreeGrafter"/>
</dbReference>
<feature type="chain" id="PRO_5042050196" description="protein-tyrosine-phosphatase" evidence="3">
    <location>
        <begin position="27"/>
        <end position="126"/>
    </location>
</feature>
<dbReference type="PROSITE" id="PS50055">
    <property type="entry name" value="TYR_PHOSPHATASE_PTP"/>
    <property type="match status" value="1"/>
</dbReference>
<evidence type="ECO:0000256" key="3">
    <source>
        <dbReference type="SAM" id="SignalP"/>
    </source>
</evidence>
<keyword evidence="5" id="KW-0675">Receptor</keyword>
<keyword evidence="2" id="KW-0904">Protein phosphatase</keyword>
<evidence type="ECO:0000313" key="6">
    <source>
        <dbReference type="Proteomes" id="UP001279410"/>
    </source>
</evidence>
<reference evidence="5" key="1">
    <citation type="submission" date="2022-08" db="EMBL/GenBank/DDBJ databases">
        <title>Genome sequencing of akame (Lates japonicus).</title>
        <authorList>
            <person name="Hashiguchi Y."/>
            <person name="Takahashi H."/>
        </authorList>
    </citation>
    <scope>NUCLEOTIDE SEQUENCE</scope>
    <source>
        <strain evidence="5">Kochi</strain>
    </source>
</reference>
<evidence type="ECO:0000259" key="4">
    <source>
        <dbReference type="PROSITE" id="PS50055"/>
    </source>
</evidence>
<dbReference type="GO" id="GO:0004725">
    <property type="term" value="F:protein tyrosine phosphatase activity"/>
    <property type="evidence" value="ECO:0007669"/>
    <property type="project" value="UniProtKB-EC"/>
</dbReference>
<keyword evidence="2" id="KW-0378">Hydrolase</keyword>
<keyword evidence="3" id="KW-0732">Signal</keyword>
<dbReference type="Proteomes" id="UP001279410">
    <property type="component" value="Unassembled WGS sequence"/>
</dbReference>
<dbReference type="SUPFAM" id="SSF52799">
    <property type="entry name" value="(Phosphotyrosine protein) phosphatases II"/>
    <property type="match status" value="1"/>
</dbReference>
<dbReference type="Gene3D" id="3.90.190.10">
    <property type="entry name" value="Protein tyrosine phosphatase superfamily"/>
    <property type="match status" value="1"/>
</dbReference>